<dbReference type="Proteomes" id="UP000000757">
    <property type="component" value="Chromosome"/>
</dbReference>
<proteinExistence type="predicted"/>
<evidence type="ECO:0000313" key="3">
    <source>
        <dbReference type="Proteomes" id="UP000000757"/>
    </source>
</evidence>
<protein>
    <submittedName>
        <fullName evidence="2">Uncharacterized protein</fullName>
    </submittedName>
</protein>
<evidence type="ECO:0000256" key="1">
    <source>
        <dbReference type="SAM" id="MobiDB-lite"/>
    </source>
</evidence>
<name>A0QUN0_MYCS2</name>
<dbReference type="AlphaFoldDB" id="A0QUN0"/>
<reference evidence="2 3" key="1">
    <citation type="submission" date="2006-10" db="EMBL/GenBank/DDBJ databases">
        <authorList>
            <person name="Fleischmann R.D."/>
            <person name="Dodson R.J."/>
            <person name="Haft D.H."/>
            <person name="Merkel J.S."/>
            <person name="Nelson W.C."/>
            <person name="Fraser C.M."/>
        </authorList>
    </citation>
    <scope>NUCLEOTIDE SEQUENCE [LARGE SCALE GENOMIC DNA]</scope>
    <source>
        <strain evidence="3">ATCC 700084 / mc(2)155</strain>
    </source>
</reference>
<dbReference type="EMBL" id="CP000480">
    <property type="protein sequence ID" value="ABK70344.1"/>
    <property type="molecule type" value="Genomic_DNA"/>
</dbReference>
<organism evidence="2 3">
    <name type="scientific">Mycolicibacterium smegmatis (strain ATCC 700084 / mc(2)155)</name>
    <name type="common">Mycobacterium smegmatis</name>
    <dbReference type="NCBI Taxonomy" id="246196"/>
    <lineage>
        <taxon>Bacteria</taxon>
        <taxon>Bacillati</taxon>
        <taxon>Actinomycetota</taxon>
        <taxon>Actinomycetes</taxon>
        <taxon>Mycobacteriales</taxon>
        <taxon>Mycobacteriaceae</taxon>
        <taxon>Mycolicibacterium</taxon>
    </lineage>
</organism>
<feature type="region of interest" description="Disordered" evidence="1">
    <location>
        <begin position="1"/>
        <end position="25"/>
    </location>
</feature>
<gene>
    <name evidence="2" type="ordered locus">MSMEG_2265</name>
</gene>
<keyword evidence="3" id="KW-1185">Reference proteome</keyword>
<dbReference type="KEGG" id="msm:MSMEG_2265"/>
<accession>A0QUN0</accession>
<feature type="compositionally biased region" description="Low complexity" evidence="1">
    <location>
        <begin position="8"/>
        <end position="22"/>
    </location>
</feature>
<evidence type="ECO:0000313" key="2">
    <source>
        <dbReference type="EMBL" id="ABK70344.1"/>
    </source>
</evidence>
<sequence>MPRDPGRPARGPRCPRAGPASRVLAPRPPRSFRFLVATERGLFGDLVEDAAHRLHGFGVAEFLEEETGLVQLGLGDVEHPEMRERIALVGQHPCSALRVGVAVAGGQHGLVDLDGLDEILGAVFRRAVHQGVGQVQLRAGPPRGMRLAGEHRQRLPQGLCGDAEAQLTGRLDHRHGQVGGGQVGVRRRPHQGCVLTPDELQHSVIMRDAARQQFGTPGGLFVQEPGRGQVQFGTAHVQRVGTVQQLDGVLEAGQRRGRVCIPEHAGGRTQQDTGQRPAHRCRLVGGPIEKRDRAVGVARVERRGRLRREHHGDQFAVESFGARHGVAAAEREQHDVDEDTEHAQVGAQRVGIGRVGIEDEPVVARDGIVARQRRQRRVTVTGERVPVRGQTLGPRLRQCPTDQRGTCGVGVGTGRHEQVTQGKAEGTKRLRAHAHVGAVGQYCGLGHGPPMVVTG</sequence>